<feature type="domain" description="SHSP" evidence="4">
    <location>
        <begin position="99"/>
        <end position="214"/>
    </location>
</feature>
<dbReference type="InterPro" id="IPR002068">
    <property type="entry name" value="A-crystallin/Hsp20_dom"/>
</dbReference>
<dbReference type="SUPFAM" id="SSF49764">
    <property type="entry name" value="HSP20-like chaperones"/>
    <property type="match status" value="1"/>
</dbReference>
<dbReference type="AlphaFoldDB" id="R9TI05"/>
<proteinExistence type="evidence at transcript level"/>
<dbReference type="SMR" id="R9TI05"/>
<dbReference type="Pfam" id="PF00011">
    <property type="entry name" value="HSP20"/>
    <property type="match status" value="1"/>
</dbReference>
<dbReference type="InterPro" id="IPR001436">
    <property type="entry name" value="Alpha-crystallin/sHSP_animal"/>
</dbReference>
<dbReference type="GO" id="GO:0009408">
    <property type="term" value="P:response to heat"/>
    <property type="evidence" value="ECO:0007669"/>
    <property type="project" value="UniProtKB-ARBA"/>
</dbReference>
<protein>
    <submittedName>
        <fullName evidence="5">Crystalline alpha B-like protein</fullName>
    </submittedName>
</protein>
<dbReference type="CDD" id="cd06526">
    <property type="entry name" value="metazoan_ACD"/>
    <property type="match status" value="1"/>
</dbReference>
<evidence type="ECO:0000256" key="2">
    <source>
        <dbReference type="RuleBase" id="RU003616"/>
    </source>
</evidence>
<dbReference type="PROSITE" id="PS01031">
    <property type="entry name" value="SHSP"/>
    <property type="match status" value="1"/>
</dbReference>
<dbReference type="InterPro" id="IPR008978">
    <property type="entry name" value="HSP20-like_chaperone"/>
</dbReference>
<dbReference type="PANTHER" id="PTHR45640">
    <property type="entry name" value="HEAT SHOCK PROTEIN HSP-12.2-RELATED"/>
    <property type="match status" value="1"/>
</dbReference>
<evidence type="ECO:0000313" key="5">
    <source>
        <dbReference type="EMBL" id="AGN29622.1"/>
    </source>
</evidence>
<accession>R9TI05</accession>
<evidence type="ECO:0000256" key="1">
    <source>
        <dbReference type="PROSITE-ProRule" id="PRU00285"/>
    </source>
</evidence>
<organism evidence="5">
    <name type="scientific">Acartia pacifica</name>
    <name type="common">Copepod</name>
    <dbReference type="NCBI Taxonomy" id="335913"/>
    <lineage>
        <taxon>Eukaryota</taxon>
        <taxon>Metazoa</taxon>
        <taxon>Ecdysozoa</taxon>
        <taxon>Arthropoda</taxon>
        <taxon>Crustacea</taxon>
        <taxon>Multicrustacea</taxon>
        <taxon>Hexanauplia</taxon>
        <taxon>Copepoda</taxon>
        <taxon>Calanoida</taxon>
        <taxon>Acartiidae</taxon>
        <taxon>Acartia</taxon>
    </lineage>
</organism>
<dbReference type="EMBL" id="KC989849">
    <property type="protein sequence ID" value="AGN29622.1"/>
    <property type="molecule type" value="mRNA"/>
</dbReference>
<dbReference type="Gene3D" id="2.60.40.790">
    <property type="match status" value="1"/>
</dbReference>
<name>R9TI05_ACAPC</name>
<evidence type="ECO:0000256" key="3">
    <source>
        <dbReference type="SAM" id="MobiDB-lite"/>
    </source>
</evidence>
<sequence length="227" mass="25688">MLCSTAKIVARRGWTPVVKASRSKVDVTEWINSHRKFDRMLYEMMPSSFAEFQGDNYPKSLQQSGKDGTVVTHNDPLGYVMKDFFTPFFTGRLVTPMFEELEKLETGMGATEMTQDEKSINYAINVKDFKPESIKIDLVGDVLKIVAREEFKEVSEGVSRSEVREMSKNILVPRGMHAKDLKTVLSEDGLLKITIPKPEVISIQLEKEQPLKIEKETPNPDKKTAAA</sequence>
<dbReference type="PANTHER" id="PTHR45640:SF26">
    <property type="entry name" value="RE23625P"/>
    <property type="match status" value="1"/>
</dbReference>
<reference evidence="5" key="1">
    <citation type="journal article" date="2013" name="J. Exp. Mar. Biol. Ecol.">
        <title>An improved method for achieving high-quality RNA for copepod gene transcriptomic studies.</title>
        <authorList>
            <person name="Zhang H."/>
            <person name="Finiguerra M."/>
            <person name="Dam H.G."/>
            <person name="Huang Y."/>
            <person name="Xu D."/>
            <person name="Liu G."/>
            <person name="Lin S."/>
        </authorList>
    </citation>
    <scope>NUCLEOTIDE SEQUENCE</scope>
</reference>
<feature type="region of interest" description="Disordered" evidence="3">
    <location>
        <begin position="206"/>
        <end position="227"/>
    </location>
</feature>
<comment type="similarity">
    <text evidence="1 2">Belongs to the small heat shock protein (HSP20) family.</text>
</comment>
<evidence type="ECO:0000259" key="4">
    <source>
        <dbReference type="PROSITE" id="PS01031"/>
    </source>
</evidence>